<dbReference type="SUPFAM" id="SSF46785">
    <property type="entry name" value="Winged helix' DNA-binding domain"/>
    <property type="match status" value="1"/>
</dbReference>
<keyword evidence="5" id="KW-1185">Reference proteome</keyword>
<dbReference type="InterPro" id="IPR036388">
    <property type="entry name" value="WH-like_DNA-bd_sf"/>
</dbReference>
<dbReference type="InterPro" id="IPR026881">
    <property type="entry name" value="WYL_dom"/>
</dbReference>
<dbReference type="InterPro" id="IPR057727">
    <property type="entry name" value="WCX_dom"/>
</dbReference>
<dbReference type="eggNOG" id="COG2378">
    <property type="taxonomic scope" value="Bacteria"/>
</dbReference>
<dbReference type="Pfam" id="PF25583">
    <property type="entry name" value="WCX"/>
    <property type="match status" value="1"/>
</dbReference>
<evidence type="ECO:0000259" key="2">
    <source>
        <dbReference type="Pfam" id="PF13280"/>
    </source>
</evidence>
<sequence length="312" mass="36652">MSDISNCLMMLVNLSSNRLISKKEFAEKLGVSERQVSRYKNKLSEIFNIESVPGPKGGYRIVDKCLPVKELLTEDEIMLLKLKLFSIDAGEDTKLKNAIDKINYSILNNEKEESRIQFMPYSRIKPQSDEFKNMQNEIYSAIINSNELSIEYEDNNGKKSKRDVQPYKFFSYKGETYLIANCLLRNEIRFFKLVRIKWCFVKTIKFEKTIDVDKLIKEYEKNNIGIFCGEDINIRLKIYHPIANTVKERIWVDNQVIYESEDGNIIFEAKMKKAPELLSWILSMINSVEILEPKELREEIKEILEKNLKKLK</sequence>
<accession>N9WA61</accession>
<dbReference type="EMBL" id="AGYT01000019">
    <property type="protein sequence ID" value="ENY99764.1"/>
    <property type="molecule type" value="Genomic_DNA"/>
</dbReference>
<organism evidence="4 5">
    <name type="scientific">Clostridium thermobutyricum</name>
    <dbReference type="NCBI Taxonomy" id="29372"/>
    <lineage>
        <taxon>Bacteria</taxon>
        <taxon>Bacillati</taxon>
        <taxon>Bacillota</taxon>
        <taxon>Clostridia</taxon>
        <taxon>Eubacteriales</taxon>
        <taxon>Clostridiaceae</taxon>
        <taxon>Clostridium</taxon>
    </lineage>
</organism>
<comment type="caution">
    <text evidence="4">The sequence shown here is derived from an EMBL/GenBank/DDBJ whole genome shotgun (WGS) entry which is preliminary data.</text>
</comment>
<reference evidence="4 5" key="1">
    <citation type="submission" date="2013-01" db="EMBL/GenBank/DDBJ databases">
        <title>The Genome Sequence of Clostridium colicanis 209318.</title>
        <authorList>
            <consortium name="The Broad Institute Genome Sequencing Platform"/>
            <person name="Earl A."/>
            <person name="Ward D."/>
            <person name="Feldgarden M."/>
            <person name="Gevers D."/>
            <person name="Courvalin P."/>
            <person name="Lambert T."/>
            <person name="Walker B."/>
            <person name="Young S.K."/>
            <person name="Zeng Q."/>
            <person name="Gargeya S."/>
            <person name="Fitzgerald M."/>
            <person name="Haas B."/>
            <person name="Abouelleil A."/>
            <person name="Alvarado L."/>
            <person name="Arachchi H.M."/>
            <person name="Berlin A.M."/>
            <person name="Chapman S.B."/>
            <person name="Dewar J."/>
            <person name="Goldberg J."/>
            <person name="Griggs A."/>
            <person name="Gujja S."/>
            <person name="Hansen M."/>
            <person name="Howarth C."/>
            <person name="Imamovic A."/>
            <person name="Larimer J."/>
            <person name="McCowan C."/>
            <person name="Murphy C."/>
            <person name="Neiman D."/>
            <person name="Pearson M."/>
            <person name="Priest M."/>
            <person name="Roberts A."/>
            <person name="Saif S."/>
            <person name="Shea T."/>
            <person name="Sisk P."/>
            <person name="Sykes S."/>
            <person name="Wortman J."/>
            <person name="Nusbaum C."/>
            <person name="Birren B."/>
        </authorList>
    </citation>
    <scope>NUCLEOTIDE SEQUENCE [LARGE SCALE GENOMIC DNA]</scope>
    <source>
        <strain evidence="4 5">209318</strain>
    </source>
</reference>
<name>N9WA61_9CLOT</name>
<dbReference type="Pfam" id="PF13280">
    <property type="entry name" value="WYL"/>
    <property type="match status" value="1"/>
</dbReference>
<dbReference type="InterPro" id="IPR013196">
    <property type="entry name" value="HTH_11"/>
</dbReference>
<evidence type="ECO:0000259" key="1">
    <source>
        <dbReference type="Pfam" id="PF08279"/>
    </source>
</evidence>
<dbReference type="PATRIC" id="fig|999411.4.peg.2815"/>
<feature type="domain" description="Helix-turn-helix type 11" evidence="1">
    <location>
        <begin position="14"/>
        <end position="60"/>
    </location>
</feature>
<dbReference type="Proteomes" id="UP000013097">
    <property type="component" value="Unassembled WGS sequence"/>
</dbReference>
<gene>
    <name evidence="4" type="ORF">HMPREF1092_02900</name>
</gene>
<evidence type="ECO:0000259" key="3">
    <source>
        <dbReference type="Pfam" id="PF25583"/>
    </source>
</evidence>
<evidence type="ECO:0008006" key="6">
    <source>
        <dbReference type="Google" id="ProtNLM"/>
    </source>
</evidence>
<dbReference type="HOGENOM" id="CLU_041141_4_2_9"/>
<evidence type="ECO:0000313" key="5">
    <source>
        <dbReference type="Proteomes" id="UP000013097"/>
    </source>
</evidence>
<dbReference type="AlphaFoldDB" id="N9WA61"/>
<feature type="domain" description="WYL" evidence="2">
    <location>
        <begin position="136"/>
        <end position="197"/>
    </location>
</feature>
<evidence type="ECO:0000313" key="4">
    <source>
        <dbReference type="EMBL" id="ENY99764.1"/>
    </source>
</evidence>
<feature type="domain" description="WCX" evidence="3">
    <location>
        <begin position="231"/>
        <end position="306"/>
    </location>
</feature>
<dbReference type="Gene3D" id="1.10.10.10">
    <property type="entry name" value="Winged helix-like DNA-binding domain superfamily/Winged helix DNA-binding domain"/>
    <property type="match status" value="1"/>
</dbReference>
<dbReference type="PANTHER" id="PTHR34580:SF1">
    <property type="entry name" value="PROTEIN PAFC"/>
    <property type="match status" value="1"/>
</dbReference>
<protein>
    <recommendedName>
        <fullName evidence="6">HTH deoR-type domain-containing protein</fullName>
    </recommendedName>
</protein>
<dbReference type="InterPro" id="IPR036390">
    <property type="entry name" value="WH_DNA-bd_sf"/>
</dbReference>
<dbReference type="PROSITE" id="PS52050">
    <property type="entry name" value="WYL"/>
    <property type="match status" value="1"/>
</dbReference>
<dbReference type="InterPro" id="IPR051534">
    <property type="entry name" value="CBASS_pafABC_assoc_protein"/>
</dbReference>
<dbReference type="PANTHER" id="PTHR34580">
    <property type="match status" value="1"/>
</dbReference>
<dbReference type="Pfam" id="PF08279">
    <property type="entry name" value="HTH_11"/>
    <property type="match status" value="1"/>
</dbReference>
<proteinExistence type="predicted"/>